<gene>
    <name evidence="2" type="ORF">CHS0354_016689</name>
</gene>
<reference evidence="2" key="3">
    <citation type="submission" date="2023-05" db="EMBL/GenBank/DDBJ databases">
        <authorList>
            <person name="Smith C.H."/>
        </authorList>
    </citation>
    <scope>NUCLEOTIDE SEQUENCE</scope>
    <source>
        <strain evidence="2">CHS0354</strain>
        <tissue evidence="2">Mantle</tissue>
    </source>
</reference>
<accession>A0AAE0WEK3</accession>
<dbReference type="EMBL" id="JAEAOA010001024">
    <property type="protein sequence ID" value="KAK3610500.1"/>
    <property type="molecule type" value="Genomic_DNA"/>
</dbReference>
<feature type="non-terminal residue" evidence="2">
    <location>
        <position position="304"/>
    </location>
</feature>
<protein>
    <submittedName>
        <fullName evidence="2">Uncharacterized protein</fullName>
    </submittedName>
</protein>
<comment type="caution">
    <text evidence="2">The sequence shown here is derived from an EMBL/GenBank/DDBJ whole genome shotgun (WGS) entry which is preliminary data.</text>
</comment>
<feature type="region of interest" description="Disordered" evidence="1">
    <location>
        <begin position="147"/>
        <end position="166"/>
    </location>
</feature>
<keyword evidence="3" id="KW-1185">Reference proteome</keyword>
<evidence type="ECO:0000313" key="2">
    <source>
        <dbReference type="EMBL" id="KAK3610500.1"/>
    </source>
</evidence>
<dbReference type="AlphaFoldDB" id="A0AAE0WEK3"/>
<name>A0AAE0WEK3_9BIVA</name>
<organism evidence="2 3">
    <name type="scientific">Potamilus streckersoni</name>
    <dbReference type="NCBI Taxonomy" id="2493646"/>
    <lineage>
        <taxon>Eukaryota</taxon>
        <taxon>Metazoa</taxon>
        <taxon>Spiralia</taxon>
        <taxon>Lophotrochozoa</taxon>
        <taxon>Mollusca</taxon>
        <taxon>Bivalvia</taxon>
        <taxon>Autobranchia</taxon>
        <taxon>Heteroconchia</taxon>
        <taxon>Palaeoheterodonta</taxon>
        <taxon>Unionida</taxon>
        <taxon>Unionoidea</taxon>
        <taxon>Unionidae</taxon>
        <taxon>Ambleminae</taxon>
        <taxon>Lampsilini</taxon>
        <taxon>Potamilus</taxon>
    </lineage>
</organism>
<reference evidence="2" key="2">
    <citation type="journal article" date="2021" name="Genome Biol. Evol.">
        <title>Developing a high-quality reference genome for a parasitic bivalve with doubly uniparental inheritance (Bivalvia: Unionida).</title>
        <authorList>
            <person name="Smith C.H."/>
        </authorList>
    </citation>
    <scope>NUCLEOTIDE SEQUENCE</scope>
    <source>
        <strain evidence="2">CHS0354</strain>
        <tissue evidence="2">Mantle</tissue>
    </source>
</reference>
<evidence type="ECO:0000256" key="1">
    <source>
        <dbReference type="SAM" id="MobiDB-lite"/>
    </source>
</evidence>
<sequence length="304" mass="33504">MNKISPPNSTQSTQLPSSNIIPKTKQTIIEGPAPKKVKLDFTRRQNVTRAYNLQKKLTQLRNGLLTSQRYRAIPTLIPKITNIGIFPPTTPLLDLIKTGWAIQSIEQAVELGSHDPILNISQLPSFCKLHQDKIDALHARQMNITIPNKPTEPTNHMTSMQPQDQIPPSVERLGNGPTNTTTPQNTPVTTRRNSPANFILAHHPVTAGPSQYPTPHGIATAEEGDSIPITTTTQINASTIYPWITDFEEIRIGPKGKQTINGKSKVKNHNVRNSHLTSITHPWDMPPPSPTPNQLDSQATSCPA</sequence>
<reference evidence="2" key="1">
    <citation type="journal article" date="2021" name="Genome Biol. Evol.">
        <title>A High-Quality Reference Genome for a Parasitic Bivalve with Doubly Uniparental Inheritance (Bivalvia: Unionida).</title>
        <authorList>
            <person name="Smith C.H."/>
        </authorList>
    </citation>
    <scope>NUCLEOTIDE SEQUENCE</scope>
    <source>
        <strain evidence="2">CHS0354</strain>
    </source>
</reference>
<dbReference type="Proteomes" id="UP001195483">
    <property type="component" value="Unassembled WGS sequence"/>
</dbReference>
<proteinExistence type="predicted"/>
<feature type="compositionally biased region" description="Polar residues" evidence="1">
    <location>
        <begin position="292"/>
        <end position="304"/>
    </location>
</feature>
<evidence type="ECO:0000313" key="3">
    <source>
        <dbReference type="Proteomes" id="UP001195483"/>
    </source>
</evidence>
<feature type="region of interest" description="Disordered" evidence="1">
    <location>
        <begin position="277"/>
        <end position="304"/>
    </location>
</feature>